<name>A0ABT0R026_9MICO</name>
<comment type="caution">
    <text evidence="2">The sequence shown here is derived from an EMBL/GenBank/DDBJ whole genome shotgun (WGS) entry which is preliminary data.</text>
</comment>
<dbReference type="RefSeq" id="WP_249737310.1">
    <property type="nucleotide sequence ID" value="NZ_JAKNCJ010000002.1"/>
</dbReference>
<feature type="transmembrane region" description="Helical" evidence="1">
    <location>
        <begin position="366"/>
        <end position="385"/>
    </location>
</feature>
<organism evidence="2 3">
    <name type="scientific">Brachybacterium equifaecis</name>
    <dbReference type="NCBI Taxonomy" id="2910770"/>
    <lineage>
        <taxon>Bacteria</taxon>
        <taxon>Bacillati</taxon>
        <taxon>Actinomycetota</taxon>
        <taxon>Actinomycetes</taxon>
        <taxon>Micrococcales</taxon>
        <taxon>Dermabacteraceae</taxon>
        <taxon>Brachybacterium</taxon>
    </lineage>
</organism>
<reference evidence="2" key="1">
    <citation type="submission" date="2022-02" db="EMBL/GenBank/DDBJ databases">
        <authorList>
            <person name="Lee M."/>
            <person name="Kim S.-J."/>
            <person name="Jung M.-Y."/>
        </authorList>
    </citation>
    <scope>NUCLEOTIDE SEQUENCE</scope>
    <source>
        <strain evidence="2">JHP9</strain>
    </source>
</reference>
<feature type="transmembrane region" description="Helical" evidence="1">
    <location>
        <begin position="206"/>
        <end position="224"/>
    </location>
</feature>
<keyword evidence="1" id="KW-0812">Transmembrane</keyword>
<feature type="transmembrane region" description="Helical" evidence="1">
    <location>
        <begin position="317"/>
        <end position="335"/>
    </location>
</feature>
<feature type="transmembrane region" description="Helical" evidence="1">
    <location>
        <begin position="236"/>
        <end position="255"/>
    </location>
</feature>
<accession>A0ABT0R026</accession>
<gene>
    <name evidence="2" type="ORF">Bequi_07455</name>
</gene>
<evidence type="ECO:0000313" key="2">
    <source>
        <dbReference type="EMBL" id="MCL6423221.1"/>
    </source>
</evidence>
<feature type="transmembrane region" description="Helical" evidence="1">
    <location>
        <begin position="157"/>
        <end position="186"/>
    </location>
</feature>
<proteinExistence type="predicted"/>
<feature type="transmembrane region" description="Helical" evidence="1">
    <location>
        <begin position="285"/>
        <end position="305"/>
    </location>
</feature>
<evidence type="ECO:0000313" key="3">
    <source>
        <dbReference type="Proteomes" id="UP001203761"/>
    </source>
</evidence>
<keyword evidence="1" id="KW-0472">Membrane</keyword>
<feature type="transmembrane region" description="Helical" evidence="1">
    <location>
        <begin position="33"/>
        <end position="54"/>
    </location>
</feature>
<keyword evidence="1" id="KW-1133">Transmembrane helix</keyword>
<evidence type="ECO:0000256" key="1">
    <source>
        <dbReference type="SAM" id="Phobius"/>
    </source>
</evidence>
<sequence>MRAAAATEAAATAAALGRQVRSLNPLPTLAAAAIAYAAAWLTGALCAGALALLVPGSGAGADGGGVLARVLGWFGLPSPGEVLAAISWRAPFQLIAMAGGGTLRLKSLDDPPVVLELAAVPLPVLAALAIAAFVGGREAQKRWHGGLLAPDDARSRAAVAGAVVASSLLAGLLLGAIAALLAFFTAARIPVGDQFPPRLHAGDLDAAMGLTTLTTIALAWGRLSAPRLGTGPAVRLRALAPMALAVPLLLALIGLRGRLEATGDLARLLGSLVGEHRLGLTVLGWPLWALGVGLLAALVALASAPRPAGRIREPGEAVVLPLGCVILAALIVQVTRSSLVIQAGTGGFLGFGAREAHVAWEGSMSLLAPLAALALGLVVSGVRALRERTARS</sequence>
<protein>
    <submittedName>
        <fullName evidence="2">Uncharacterized protein</fullName>
    </submittedName>
</protein>
<dbReference type="EMBL" id="JAKNCJ010000002">
    <property type="protein sequence ID" value="MCL6423221.1"/>
    <property type="molecule type" value="Genomic_DNA"/>
</dbReference>
<dbReference type="Proteomes" id="UP001203761">
    <property type="component" value="Unassembled WGS sequence"/>
</dbReference>
<feature type="transmembrane region" description="Helical" evidence="1">
    <location>
        <begin position="113"/>
        <end position="136"/>
    </location>
</feature>
<keyword evidence="3" id="KW-1185">Reference proteome</keyword>